<dbReference type="EC" id="1.6.5.2" evidence="2"/>
<name>A0A6J4JXK5_9CHLR</name>
<dbReference type="Gene3D" id="3.90.25.10">
    <property type="entry name" value="UDP-galactose 4-epimerase, domain 1"/>
    <property type="match status" value="1"/>
</dbReference>
<dbReference type="AlphaFoldDB" id="A0A6J4JXK5"/>
<reference evidence="2" key="1">
    <citation type="submission" date="2020-02" db="EMBL/GenBank/DDBJ databases">
        <authorList>
            <person name="Meier V. D."/>
        </authorList>
    </citation>
    <scope>NUCLEOTIDE SEQUENCE</scope>
    <source>
        <strain evidence="2">AVDCRST_MAG93</strain>
    </source>
</reference>
<protein>
    <submittedName>
        <fullName evidence="2">NAD(P)H dehydrogenase (Quinone) 2</fullName>
        <ecNumber evidence="2">1.6.5.2</ecNumber>
    </submittedName>
</protein>
<evidence type="ECO:0000313" key="2">
    <source>
        <dbReference type="EMBL" id="CAA9290091.1"/>
    </source>
</evidence>
<dbReference type="InterPro" id="IPR008030">
    <property type="entry name" value="NmrA-like"/>
</dbReference>
<dbReference type="Gene3D" id="3.40.50.720">
    <property type="entry name" value="NAD(P)-binding Rossmann-like Domain"/>
    <property type="match status" value="1"/>
</dbReference>
<sequence>MIGITGATGHLGQLTVQALLDRGVPPSEIVALVRNPEKASRLTAKSVQVRHADYTQPETLRVALQGIDKLLLISSNDVANRVIPQQNVVAAAKQAGVKLIAYTSILRADTATMRLAEDHKHTEAAIHESGIPFVFLRNGWYLENYKPTQAAEHGVIAGSAGDGRVSAAARADYAEAAAAVLSQDGHENAIYELGGDEGFTLGELAAEVQAQSGQPVRYQNLPEADYAAMLKGFGLPDAMAEKLADADTKMEKGALYIDSHDLSRLIGRPTTALSAGVKAALQD</sequence>
<dbReference type="PANTHER" id="PTHR47129">
    <property type="entry name" value="QUINONE OXIDOREDUCTASE 2"/>
    <property type="match status" value="1"/>
</dbReference>
<accession>A0A6J4JXK5</accession>
<dbReference type="InterPro" id="IPR036291">
    <property type="entry name" value="NAD(P)-bd_dom_sf"/>
</dbReference>
<feature type="domain" description="NmrA-like" evidence="1">
    <location>
        <begin position="2"/>
        <end position="252"/>
    </location>
</feature>
<dbReference type="EMBL" id="CADCTR010001305">
    <property type="protein sequence ID" value="CAA9290091.1"/>
    <property type="molecule type" value="Genomic_DNA"/>
</dbReference>
<keyword evidence="2" id="KW-0560">Oxidoreductase</keyword>
<dbReference type="GO" id="GO:0003955">
    <property type="term" value="F:NAD(P)H dehydrogenase (quinone) activity"/>
    <property type="evidence" value="ECO:0007669"/>
    <property type="project" value="UniProtKB-EC"/>
</dbReference>
<evidence type="ECO:0000259" key="1">
    <source>
        <dbReference type="Pfam" id="PF05368"/>
    </source>
</evidence>
<dbReference type="InterPro" id="IPR052718">
    <property type="entry name" value="NmrA-type_oxidoreductase"/>
</dbReference>
<dbReference type="PANTHER" id="PTHR47129:SF1">
    <property type="entry name" value="NMRA-LIKE DOMAIN-CONTAINING PROTEIN"/>
    <property type="match status" value="1"/>
</dbReference>
<organism evidence="2">
    <name type="scientific">uncultured Chloroflexia bacterium</name>
    <dbReference type="NCBI Taxonomy" id="1672391"/>
    <lineage>
        <taxon>Bacteria</taxon>
        <taxon>Bacillati</taxon>
        <taxon>Chloroflexota</taxon>
        <taxon>Chloroflexia</taxon>
        <taxon>environmental samples</taxon>
    </lineage>
</organism>
<dbReference type="Pfam" id="PF05368">
    <property type="entry name" value="NmrA"/>
    <property type="match status" value="1"/>
</dbReference>
<dbReference type="SUPFAM" id="SSF51735">
    <property type="entry name" value="NAD(P)-binding Rossmann-fold domains"/>
    <property type="match status" value="1"/>
</dbReference>
<gene>
    <name evidence="2" type="ORF">AVDCRST_MAG93-3824</name>
</gene>
<dbReference type="CDD" id="cd05269">
    <property type="entry name" value="TMR_SDR_a"/>
    <property type="match status" value="1"/>
</dbReference>
<proteinExistence type="predicted"/>